<proteinExistence type="predicted"/>
<sequence>MEFKPAMLDRAALAQLQRFESELREQTSEEIVLVAYQSYGSVPNGAQPDANREP</sequence>
<dbReference type="Proteomes" id="UP000670947">
    <property type="component" value="Unassembled WGS sequence"/>
</dbReference>
<evidence type="ECO:0000313" key="1">
    <source>
        <dbReference type="EMBL" id="MBO7745692.1"/>
    </source>
</evidence>
<protein>
    <submittedName>
        <fullName evidence="1">Uncharacterized protein</fullName>
    </submittedName>
</protein>
<keyword evidence="2" id="KW-1185">Reference proteome</keyword>
<accession>A0ABS3WBM0</accession>
<comment type="caution">
    <text evidence="1">The sequence shown here is derived from an EMBL/GenBank/DDBJ whole genome shotgun (WGS) entry which is preliminary data.</text>
</comment>
<reference evidence="1 2" key="1">
    <citation type="submission" date="2021-03" db="EMBL/GenBank/DDBJ databases">
        <title>Paenibacillus artemisicola MWE-103 whole genome sequence.</title>
        <authorList>
            <person name="Ham Y.J."/>
        </authorList>
    </citation>
    <scope>NUCLEOTIDE SEQUENCE [LARGE SCALE GENOMIC DNA]</scope>
    <source>
        <strain evidence="1 2">MWE-103</strain>
    </source>
</reference>
<dbReference type="EMBL" id="JAGGDJ010000011">
    <property type="protein sequence ID" value="MBO7745692.1"/>
    <property type="molecule type" value="Genomic_DNA"/>
</dbReference>
<gene>
    <name evidence="1" type="ORF">I8J29_15885</name>
</gene>
<evidence type="ECO:0000313" key="2">
    <source>
        <dbReference type="Proteomes" id="UP000670947"/>
    </source>
</evidence>
<name>A0ABS3WBM0_9BACL</name>
<dbReference type="RefSeq" id="WP_177222088.1">
    <property type="nucleotide sequence ID" value="NZ_JAGGDJ010000011.1"/>
</dbReference>
<organism evidence="1 2">
    <name type="scientific">Paenibacillus artemisiicola</name>
    <dbReference type="NCBI Taxonomy" id="1172618"/>
    <lineage>
        <taxon>Bacteria</taxon>
        <taxon>Bacillati</taxon>
        <taxon>Bacillota</taxon>
        <taxon>Bacilli</taxon>
        <taxon>Bacillales</taxon>
        <taxon>Paenibacillaceae</taxon>
        <taxon>Paenibacillus</taxon>
    </lineage>
</organism>